<evidence type="ECO:0000313" key="2">
    <source>
        <dbReference type="EMBL" id="GEU42826.1"/>
    </source>
</evidence>
<organism evidence="2">
    <name type="scientific">Tanacetum cinerariifolium</name>
    <name type="common">Dalmatian daisy</name>
    <name type="synonym">Chrysanthemum cinerariifolium</name>
    <dbReference type="NCBI Taxonomy" id="118510"/>
    <lineage>
        <taxon>Eukaryota</taxon>
        <taxon>Viridiplantae</taxon>
        <taxon>Streptophyta</taxon>
        <taxon>Embryophyta</taxon>
        <taxon>Tracheophyta</taxon>
        <taxon>Spermatophyta</taxon>
        <taxon>Magnoliopsida</taxon>
        <taxon>eudicotyledons</taxon>
        <taxon>Gunneridae</taxon>
        <taxon>Pentapetalae</taxon>
        <taxon>asterids</taxon>
        <taxon>campanulids</taxon>
        <taxon>Asterales</taxon>
        <taxon>Asteraceae</taxon>
        <taxon>Asteroideae</taxon>
        <taxon>Anthemideae</taxon>
        <taxon>Anthemidinae</taxon>
        <taxon>Tanacetum</taxon>
    </lineage>
</organism>
<dbReference type="PANTHER" id="PTHR15503:SF45">
    <property type="entry name" value="RNA-DIRECTED DNA POLYMERASE HOMOLOG"/>
    <property type="match status" value="1"/>
</dbReference>
<keyword evidence="2" id="KW-0548">Nucleotidyltransferase</keyword>
<protein>
    <submittedName>
        <fullName evidence="2">Putative reverse transcriptase domain-containing protein</fullName>
    </submittedName>
</protein>
<dbReference type="PANTHER" id="PTHR15503">
    <property type="entry name" value="LDOC1 RELATED"/>
    <property type="match status" value="1"/>
</dbReference>
<keyword evidence="2" id="KW-0695">RNA-directed DNA polymerase</keyword>
<keyword evidence="2" id="KW-0808">Transferase</keyword>
<dbReference type="Pfam" id="PF08284">
    <property type="entry name" value="RVP_2"/>
    <property type="match status" value="1"/>
</dbReference>
<comment type="caution">
    <text evidence="2">The sequence shown here is derived from an EMBL/GenBank/DDBJ whole genome shotgun (WGS) entry which is preliminary data.</text>
</comment>
<dbReference type="GO" id="GO:0003964">
    <property type="term" value="F:RNA-directed DNA polymerase activity"/>
    <property type="evidence" value="ECO:0007669"/>
    <property type="project" value="UniProtKB-KW"/>
</dbReference>
<reference evidence="2" key="1">
    <citation type="journal article" date="2019" name="Sci. Rep.">
        <title>Draft genome of Tanacetum cinerariifolium, the natural source of mosquito coil.</title>
        <authorList>
            <person name="Yamashiro T."/>
            <person name="Shiraishi A."/>
            <person name="Satake H."/>
            <person name="Nakayama K."/>
        </authorList>
    </citation>
    <scope>NUCLEOTIDE SEQUENCE</scope>
</reference>
<evidence type="ECO:0000256" key="1">
    <source>
        <dbReference type="SAM" id="MobiDB-lite"/>
    </source>
</evidence>
<feature type="compositionally biased region" description="Basic and acidic residues" evidence="1">
    <location>
        <begin position="177"/>
        <end position="195"/>
    </location>
</feature>
<accession>A0A6L2K0H0</accession>
<sequence length="427" mass="48676">MISEIMIAGFSRPKTAAPRGGRTLDELVGEVEELENQRAEFVVELVIKTVKEVQIRDQEATVGMTYKDFKVLIRKELCPNNEMQKLETKFWCHAMVGAGHAVYTDRFHKLARLVPHLVTLENKRIEMYIYGLALHIRAKVAATGPTTIQSVVLKSGMLTDEAIRNGSLRKNTKNRGNGRELSRDDNKRSRTRREFATTTNPVRKMYTGTTPKCINCSFHHNPEIPYRHGNNGNQACEGAFIIGAEEARQDPNIVTGTFTLNNHYATTLFDSGVDYSFVYTTFIPMLDIESNDLGFSYEIEIASGQLVEINKVIRDCKPEIEGHTFDIDLIPFGHESFDLIVGMDWLFRHKDKIVCHEKKLKYIVIVRNFLMVFPDDLSGLPPSLEFKFRIDLIPREMLVAKSPCRLVPSEMEELSSQLRELQDKGFI</sequence>
<dbReference type="EMBL" id="BKCJ010001621">
    <property type="protein sequence ID" value="GEU42826.1"/>
    <property type="molecule type" value="Genomic_DNA"/>
</dbReference>
<dbReference type="InterPro" id="IPR032567">
    <property type="entry name" value="RTL1-rel"/>
</dbReference>
<dbReference type="SUPFAM" id="SSF50630">
    <property type="entry name" value="Acid proteases"/>
    <property type="match status" value="1"/>
</dbReference>
<proteinExistence type="predicted"/>
<dbReference type="AlphaFoldDB" id="A0A6L2K0H0"/>
<name>A0A6L2K0H0_TANCI</name>
<dbReference type="CDD" id="cd00303">
    <property type="entry name" value="retropepsin_like"/>
    <property type="match status" value="1"/>
</dbReference>
<feature type="region of interest" description="Disordered" evidence="1">
    <location>
        <begin position="164"/>
        <end position="196"/>
    </location>
</feature>
<gene>
    <name evidence="2" type="ORF">Tci_014804</name>
</gene>
<dbReference type="InterPro" id="IPR021109">
    <property type="entry name" value="Peptidase_aspartic_dom_sf"/>
</dbReference>
<dbReference type="Gene3D" id="2.40.70.10">
    <property type="entry name" value="Acid Proteases"/>
    <property type="match status" value="1"/>
</dbReference>